<evidence type="ECO:0008006" key="3">
    <source>
        <dbReference type="Google" id="ProtNLM"/>
    </source>
</evidence>
<proteinExistence type="predicted"/>
<evidence type="ECO:0000313" key="1">
    <source>
        <dbReference type="EMBL" id="GGN78639.1"/>
    </source>
</evidence>
<dbReference type="Proteomes" id="UP000658127">
    <property type="component" value="Unassembled WGS sequence"/>
</dbReference>
<reference evidence="2" key="1">
    <citation type="journal article" date="2019" name="Int. J. Syst. Evol. Microbiol.">
        <title>The Global Catalogue of Microorganisms (GCM) 10K type strain sequencing project: providing services to taxonomists for standard genome sequencing and annotation.</title>
        <authorList>
            <consortium name="The Broad Institute Genomics Platform"/>
            <consortium name="The Broad Institute Genome Sequencing Center for Infectious Disease"/>
            <person name="Wu L."/>
            <person name="Ma J."/>
        </authorList>
    </citation>
    <scope>NUCLEOTIDE SEQUENCE [LARGE SCALE GENOMIC DNA]</scope>
    <source>
        <strain evidence="2">CGMCC 4.7329</strain>
    </source>
</reference>
<protein>
    <recommendedName>
        <fullName evidence="3">DUF3263 domain-containing protein</fullName>
    </recommendedName>
</protein>
<accession>A0ABQ2KBL8</accession>
<comment type="caution">
    <text evidence="1">The sequence shown here is derived from an EMBL/GenBank/DDBJ whole genome shotgun (WGS) entry which is preliminary data.</text>
</comment>
<dbReference type="RefSeq" id="WP_189027714.1">
    <property type="nucleotide sequence ID" value="NZ_BMNE01000003.1"/>
</dbReference>
<gene>
    <name evidence="1" type="ORF">GCM10011610_26410</name>
</gene>
<sequence>MPHGEAAGQMDPFEIDMLEFAAKWAPYGGNDDEAFIRFGLRPTEFHLRLLGLLSSPGARALQWSTVITLRWQCHERLGRLAVGAS</sequence>
<evidence type="ECO:0000313" key="2">
    <source>
        <dbReference type="Proteomes" id="UP000658127"/>
    </source>
</evidence>
<dbReference type="EMBL" id="BMNE01000003">
    <property type="protein sequence ID" value="GGN78639.1"/>
    <property type="molecule type" value="Genomic_DNA"/>
</dbReference>
<organism evidence="1 2">
    <name type="scientific">Nocardia rhizosphaerihabitans</name>
    <dbReference type="NCBI Taxonomy" id="1691570"/>
    <lineage>
        <taxon>Bacteria</taxon>
        <taxon>Bacillati</taxon>
        <taxon>Actinomycetota</taxon>
        <taxon>Actinomycetes</taxon>
        <taxon>Mycobacteriales</taxon>
        <taxon>Nocardiaceae</taxon>
        <taxon>Nocardia</taxon>
    </lineage>
</organism>
<name>A0ABQ2KBL8_9NOCA</name>
<keyword evidence="2" id="KW-1185">Reference proteome</keyword>